<gene>
    <name evidence="3" type="ORF">CSUI_006726</name>
</gene>
<dbReference type="Gene3D" id="2.90.20.10">
    <property type="entry name" value="Plasmodium vivax P25 domain"/>
    <property type="match status" value="2"/>
</dbReference>
<comment type="caution">
    <text evidence="1">Lacks conserved residue(s) required for the propagation of feature annotation.</text>
</comment>
<dbReference type="PROSITE" id="PS50026">
    <property type="entry name" value="EGF_3"/>
    <property type="match status" value="1"/>
</dbReference>
<dbReference type="OrthoDB" id="4062651at2759"/>
<evidence type="ECO:0000256" key="1">
    <source>
        <dbReference type="PROSITE-ProRule" id="PRU00076"/>
    </source>
</evidence>
<evidence type="ECO:0000313" key="3">
    <source>
        <dbReference type="EMBL" id="PHJ19443.1"/>
    </source>
</evidence>
<dbReference type="SMART" id="SM00181">
    <property type="entry name" value="EGF"/>
    <property type="match status" value="7"/>
</dbReference>
<dbReference type="PROSITE" id="PS01186">
    <property type="entry name" value="EGF_2"/>
    <property type="match status" value="2"/>
</dbReference>
<evidence type="ECO:0000259" key="2">
    <source>
        <dbReference type="PROSITE" id="PS50026"/>
    </source>
</evidence>
<comment type="caution">
    <text evidence="3">The sequence shown here is derived from an EMBL/GenBank/DDBJ whole genome shotgun (WGS) entry which is preliminary data.</text>
</comment>
<evidence type="ECO:0000313" key="4">
    <source>
        <dbReference type="Proteomes" id="UP000221165"/>
    </source>
</evidence>
<reference evidence="3 4" key="1">
    <citation type="journal article" date="2017" name="Int. J. Parasitol.">
        <title>The genome of the protozoan parasite Cystoisospora suis and a reverse vaccinology approach to identify vaccine candidates.</title>
        <authorList>
            <person name="Palmieri N."/>
            <person name="Shrestha A."/>
            <person name="Ruttkowski B."/>
            <person name="Beck T."/>
            <person name="Vogl C."/>
            <person name="Tomley F."/>
            <person name="Blake D.P."/>
            <person name="Joachim A."/>
        </authorList>
    </citation>
    <scope>NUCLEOTIDE SEQUENCE [LARGE SCALE GENOMIC DNA]</scope>
    <source>
        <strain evidence="3 4">Wien I</strain>
    </source>
</reference>
<name>A0A2C6KTD5_9APIC</name>
<feature type="domain" description="EGF-like" evidence="2">
    <location>
        <begin position="275"/>
        <end position="322"/>
    </location>
</feature>
<dbReference type="InterPro" id="IPR000742">
    <property type="entry name" value="EGF"/>
</dbReference>
<dbReference type="EMBL" id="MIGC01003436">
    <property type="protein sequence ID" value="PHJ19443.1"/>
    <property type="molecule type" value="Genomic_DNA"/>
</dbReference>
<keyword evidence="1" id="KW-0245">EGF-like domain</keyword>
<dbReference type="Gene3D" id="2.10.25.10">
    <property type="entry name" value="Laminin"/>
    <property type="match status" value="1"/>
</dbReference>
<keyword evidence="4" id="KW-1185">Reference proteome</keyword>
<sequence length="467" mass="51007">MDFSRVRRLGRVTAVTIVVCCCYVAMPQRTVRALKDTAFLQQTLTTSVVQAPRLPENASWMCRLSREDEGCDSREYQDPYGNRYQWATCPPNQCCTSTKCARLGQCGRWCASGFFFCGTSLTYYSYYSYGGECKCNKYQSSCSPNGKCVEHIQSDGGVYCQCNDGYLGDGKDCVKDMSCNAGGRKGHENCYPGRCDDGASFREPYKCECPTGYISESGPEGESCQKGPCLSIGKSRCGDGECVTVPVDGRGYSYSCICPKGYLLKTTEEEGHRCVKGGCLRGGTDSCGPNGTCRDLPEEGEDAYTCDCAKGYIYKEDGQRCVEGGCMRHGREACGSGECTDIPQAGEDGYTCDCADGYFFDASKKRCVEGGCLRRGNEACGRGTCTDAPEKGEDGYVCECAKGYFLRESENRCVKGACMLYGRESCGEDGRCIDLPEKGEDGYTCECPPEKTVLDEVSQPERPFCSH</sequence>
<dbReference type="AlphaFoldDB" id="A0A2C6KTD5"/>
<dbReference type="Proteomes" id="UP000221165">
    <property type="component" value="Unassembled WGS sequence"/>
</dbReference>
<protein>
    <submittedName>
        <fullName evidence="3">Micronemal protein 8</fullName>
    </submittedName>
</protein>
<feature type="non-terminal residue" evidence="3">
    <location>
        <position position="467"/>
    </location>
</feature>
<proteinExistence type="predicted"/>
<dbReference type="VEuPathDB" id="ToxoDB:CSUI_006726"/>
<organism evidence="3 4">
    <name type="scientific">Cystoisospora suis</name>
    <dbReference type="NCBI Taxonomy" id="483139"/>
    <lineage>
        <taxon>Eukaryota</taxon>
        <taxon>Sar</taxon>
        <taxon>Alveolata</taxon>
        <taxon>Apicomplexa</taxon>
        <taxon>Conoidasida</taxon>
        <taxon>Coccidia</taxon>
        <taxon>Eucoccidiorida</taxon>
        <taxon>Eimeriorina</taxon>
        <taxon>Sarcocystidae</taxon>
        <taxon>Cystoisospora</taxon>
    </lineage>
</organism>
<dbReference type="RefSeq" id="XP_067921143.1">
    <property type="nucleotide sequence ID" value="XM_068066879.1"/>
</dbReference>
<dbReference type="GeneID" id="94430090"/>
<accession>A0A2C6KTD5</accession>